<protein>
    <submittedName>
        <fullName evidence="2">Glycosyltransferase family 2 protein</fullName>
    </submittedName>
</protein>
<dbReference type="InterPro" id="IPR029044">
    <property type="entry name" value="Nucleotide-diphossugar_trans"/>
</dbReference>
<organism evidence="2 3">
    <name type="scientific">Echinicola arenosa</name>
    <dbReference type="NCBI Taxonomy" id="2774144"/>
    <lineage>
        <taxon>Bacteria</taxon>
        <taxon>Pseudomonadati</taxon>
        <taxon>Bacteroidota</taxon>
        <taxon>Cytophagia</taxon>
        <taxon>Cytophagales</taxon>
        <taxon>Cyclobacteriaceae</taxon>
        <taxon>Echinicola</taxon>
    </lineage>
</organism>
<comment type="caution">
    <text evidence="2">The sequence shown here is derived from an EMBL/GenBank/DDBJ whole genome shotgun (WGS) entry which is preliminary data.</text>
</comment>
<dbReference type="EMBL" id="JACYTQ010000001">
    <property type="protein sequence ID" value="MBD8487292.1"/>
    <property type="molecule type" value="Genomic_DNA"/>
</dbReference>
<evidence type="ECO:0000313" key="2">
    <source>
        <dbReference type="EMBL" id="MBD8487292.1"/>
    </source>
</evidence>
<keyword evidence="3" id="KW-1185">Reference proteome</keyword>
<evidence type="ECO:0000313" key="3">
    <source>
        <dbReference type="Proteomes" id="UP000647133"/>
    </source>
</evidence>
<gene>
    <name evidence="2" type="ORF">IFO69_00890</name>
</gene>
<sequence length="327" mass="38235">MPQKRSISIIIPNYNGRHLLEKYLPTVFKAAHISEAPFELIIVDDASIDNSVPWVKKHYPNIRLLVNSDNRGFSYTCNQGIRAAQMDLVMLLNSDVALEENYFEALWKYFDHHDTFGVMGRILNSRGETEDSARMMAFQGLKFKGTSFYDCTDETKLSPTAYLSGANALVERKKLLALGGFDEIYTPFYVEDVDLSFRAWRLGWKCYYEHKAICHHEVSSTTKKEHTKKALYPVLYRNKFILQAIHLDGLKLMIWKVQLMILEIIPRLLIGKWWVTKAYMDYLKKEAEIRNSRKKLKGLMQKHEGYKSLFDVRKNIFIPFKKENKLK</sequence>
<dbReference type="RefSeq" id="WP_192007069.1">
    <property type="nucleotide sequence ID" value="NZ_JACYTQ010000001.1"/>
</dbReference>
<dbReference type="CDD" id="cd04186">
    <property type="entry name" value="GT_2_like_c"/>
    <property type="match status" value="1"/>
</dbReference>
<feature type="domain" description="Glycosyltransferase 2-like" evidence="1">
    <location>
        <begin position="8"/>
        <end position="175"/>
    </location>
</feature>
<accession>A0ABR9AG84</accession>
<proteinExistence type="predicted"/>
<dbReference type="SUPFAM" id="SSF53448">
    <property type="entry name" value="Nucleotide-diphospho-sugar transferases"/>
    <property type="match status" value="1"/>
</dbReference>
<evidence type="ECO:0000259" key="1">
    <source>
        <dbReference type="Pfam" id="PF00535"/>
    </source>
</evidence>
<dbReference type="Gene3D" id="3.90.550.10">
    <property type="entry name" value="Spore Coat Polysaccharide Biosynthesis Protein SpsA, Chain A"/>
    <property type="match status" value="1"/>
</dbReference>
<name>A0ABR9AG84_9BACT</name>
<dbReference type="PANTHER" id="PTHR43179:SF7">
    <property type="entry name" value="RHAMNOSYLTRANSFERASE WBBL"/>
    <property type="match status" value="1"/>
</dbReference>
<dbReference type="Proteomes" id="UP000647133">
    <property type="component" value="Unassembled WGS sequence"/>
</dbReference>
<dbReference type="Pfam" id="PF00535">
    <property type="entry name" value="Glycos_transf_2"/>
    <property type="match status" value="1"/>
</dbReference>
<dbReference type="InterPro" id="IPR001173">
    <property type="entry name" value="Glyco_trans_2-like"/>
</dbReference>
<reference evidence="2 3" key="1">
    <citation type="submission" date="2020-09" db="EMBL/GenBank/DDBJ databases">
        <title>Echinicola sp. CAU 1574 isolated from sand of Sido Beach.</title>
        <authorList>
            <person name="Kim W."/>
        </authorList>
    </citation>
    <scope>NUCLEOTIDE SEQUENCE [LARGE SCALE GENOMIC DNA]</scope>
    <source>
        <strain evidence="2 3">CAU 1574</strain>
    </source>
</reference>
<dbReference type="PANTHER" id="PTHR43179">
    <property type="entry name" value="RHAMNOSYLTRANSFERASE WBBL"/>
    <property type="match status" value="1"/>
</dbReference>